<reference evidence="1 2" key="1">
    <citation type="journal article" date="2008" name="J. Bacteriol.">
        <title>'Candidatus Cloacamonas acidaminovorans': genome sequence reconstruction provides a first glimpse of a new bacterial division.</title>
        <authorList>
            <person name="Pelletier E."/>
            <person name="Kreimeyer A."/>
            <person name="Bocs S."/>
            <person name="Rouy Z."/>
            <person name="Gyapay G."/>
            <person name="Chouari R."/>
            <person name="Riviere D."/>
            <person name="Ganesan A."/>
            <person name="Daegelen P."/>
            <person name="Sghir A."/>
            <person name="Cohen G.N."/>
            <person name="Medigue C."/>
            <person name="Weissenbach J."/>
            <person name="Le Paslier D."/>
        </authorList>
    </citation>
    <scope>NUCLEOTIDE SEQUENCE [LARGE SCALE GENOMIC DNA]</scope>
    <source>
        <strain evidence="2">Evry</strain>
    </source>
</reference>
<dbReference type="KEGG" id="caci:CLOAM0314"/>
<dbReference type="eggNOG" id="COG3741">
    <property type="taxonomic scope" value="Bacteria"/>
</dbReference>
<evidence type="ECO:0000313" key="2">
    <source>
        <dbReference type="Proteomes" id="UP000002019"/>
    </source>
</evidence>
<dbReference type="EMBL" id="CU466930">
    <property type="protein sequence ID" value="CAO80220.1"/>
    <property type="molecule type" value="Genomic_DNA"/>
</dbReference>
<dbReference type="SUPFAM" id="SSF53187">
    <property type="entry name" value="Zn-dependent exopeptidases"/>
    <property type="match status" value="1"/>
</dbReference>
<accession>B0VFG8</accession>
<dbReference type="Pfam" id="PF05013">
    <property type="entry name" value="FGase"/>
    <property type="match status" value="1"/>
</dbReference>
<evidence type="ECO:0000313" key="1">
    <source>
        <dbReference type="EMBL" id="CAO80220.1"/>
    </source>
</evidence>
<name>B0VFG8_CLOAI</name>
<sequence>MIYSDVFLGDNKFPLLAFAIHNGNYMPPELLQNCGIDADTRLREEDPYTNGFAECFPNRIIVQTSRFAVDLNRPPEKAVYQKPEDAWGLQVRKMPIADNLYTKLLKAYADWYQIIRYQIERLLKIHSTLIILDLHSYNHRRGGPDVAPDPQTQNPDLILGRNNLPESVYPIVENLRLLLDGNPFQNIKLDCRCDIKFSGGHFSRWVNQTFGNKVLCLTIEFKKIFMDEWTGELNLPAYFQLKEIFQTAVLKWMSEITSLEKKG</sequence>
<dbReference type="HOGENOM" id="CLU_069812_0_0_0"/>
<organism evidence="1 2">
    <name type="scientific">Cloacimonas acidaminovorans (strain Evry)</name>
    <dbReference type="NCBI Taxonomy" id="459349"/>
    <lineage>
        <taxon>Bacteria</taxon>
        <taxon>Pseudomonadati</taxon>
        <taxon>Candidatus Cloacimonadota</taxon>
        <taxon>Candidatus Cloacimonadia</taxon>
        <taxon>Candidatus Cloacimonadales</taxon>
        <taxon>Candidatus Cloacimonadaceae</taxon>
        <taxon>Candidatus Cloacimonas</taxon>
    </lineage>
</organism>
<dbReference type="RefSeq" id="WP_015424081.1">
    <property type="nucleotide sequence ID" value="NC_020449.1"/>
</dbReference>
<dbReference type="STRING" id="459349.CLOAM0314"/>
<gene>
    <name evidence="1" type="ordered locus">CLOAM0314</name>
</gene>
<dbReference type="Gene3D" id="3.40.630.40">
    <property type="entry name" value="Zn-dependent exopeptidases"/>
    <property type="match status" value="1"/>
</dbReference>
<keyword evidence="2" id="KW-1185">Reference proteome</keyword>
<dbReference type="InterPro" id="IPR007709">
    <property type="entry name" value="N-FG_amidohydro"/>
</dbReference>
<protein>
    <recommendedName>
        <fullName evidence="3">N-formylglutamate amidohydrolase</fullName>
    </recommendedName>
</protein>
<proteinExistence type="predicted"/>
<dbReference type="AlphaFoldDB" id="B0VFG8"/>
<dbReference type="Proteomes" id="UP000002019">
    <property type="component" value="Chromosome"/>
</dbReference>
<dbReference type="OrthoDB" id="9785840at2"/>
<evidence type="ECO:0008006" key="3">
    <source>
        <dbReference type="Google" id="ProtNLM"/>
    </source>
</evidence>